<evidence type="ECO:0000313" key="4">
    <source>
        <dbReference type="Proteomes" id="UP001287286"/>
    </source>
</evidence>
<reference evidence="3 4" key="1">
    <citation type="journal article" date="2024" name="Microbiol. Resour. Announc.">
        <title>Genome annotations for the ascomycete fungi Trichoderma harzianum, Trichoderma aggressivum, and Purpureocillium lilacinum.</title>
        <authorList>
            <person name="Beijen E.P.W."/>
            <person name="Ohm R.A."/>
        </authorList>
    </citation>
    <scope>NUCLEOTIDE SEQUENCE [LARGE SCALE GENOMIC DNA]</scope>
    <source>
        <strain evidence="3 4">CBS 150709</strain>
    </source>
</reference>
<name>A0ABR0BYS0_PURLI</name>
<dbReference type="EMBL" id="JAWRVI010000020">
    <property type="protein sequence ID" value="KAK4089237.1"/>
    <property type="molecule type" value="Genomic_DNA"/>
</dbReference>
<dbReference type="InterPro" id="IPR057026">
    <property type="entry name" value="Znf-C2H2_ascomycetes"/>
</dbReference>
<evidence type="ECO:0000259" key="2">
    <source>
        <dbReference type="Pfam" id="PF24537"/>
    </source>
</evidence>
<sequence length="387" mass="41424">MAFTLQRRERNTSFRHVTAHDAGHRETLADMLPRIVPVAEFRSYTPLVLPLPPLPQLDEDFVEVRREHNGSLDLASNDVGIGSSSDVERAVDMTVNRYGCSSSCNRAGRFCGTPPTPSALRSDRVYFRPPADIHADSLKMKLDRVCASKSAPRSRSNPFLDGLSQNLPDVHPPLSKYRPSHRSLYGLGSPYSINRSTTNLIASVGADWFHNAADERLNSSGTDVDGSNAPCTGQGCGTDPTPAQRSDSLAASRILKIHKAHLKSTRTVVGLKQGAQDSSRENLPGNASGQSDAVPLSAHGGTAPDHVSSDGVSGTSCDAPYAAAPTLSPKSNFSLSGEGSNCTKNSFSSSMKQPAMWNPDTSKLEGAFACECCPKKPKKFTTAEALR</sequence>
<proteinExistence type="predicted"/>
<protein>
    <recommendedName>
        <fullName evidence="2">C2H2-type zinc finger ascomycetes domain-containing protein</fullName>
    </recommendedName>
</protein>
<dbReference type="Proteomes" id="UP001287286">
    <property type="component" value="Unassembled WGS sequence"/>
</dbReference>
<feature type="region of interest" description="Disordered" evidence="1">
    <location>
        <begin position="149"/>
        <end position="175"/>
    </location>
</feature>
<accession>A0ABR0BYS0</accession>
<feature type="region of interest" description="Disordered" evidence="1">
    <location>
        <begin position="270"/>
        <end position="314"/>
    </location>
</feature>
<feature type="region of interest" description="Disordered" evidence="1">
    <location>
        <begin position="219"/>
        <end position="245"/>
    </location>
</feature>
<evidence type="ECO:0000313" key="3">
    <source>
        <dbReference type="EMBL" id="KAK4089237.1"/>
    </source>
</evidence>
<keyword evidence="4" id="KW-1185">Reference proteome</keyword>
<evidence type="ECO:0000256" key="1">
    <source>
        <dbReference type="SAM" id="MobiDB-lite"/>
    </source>
</evidence>
<organism evidence="3 4">
    <name type="scientific">Purpureocillium lilacinum</name>
    <name type="common">Paecilomyces lilacinus</name>
    <dbReference type="NCBI Taxonomy" id="33203"/>
    <lineage>
        <taxon>Eukaryota</taxon>
        <taxon>Fungi</taxon>
        <taxon>Dikarya</taxon>
        <taxon>Ascomycota</taxon>
        <taxon>Pezizomycotina</taxon>
        <taxon>Sordariomycetes</taxon>
        <taxon>Hypocreomycetidae</taxon>
        <taxon>Hypocreales</taxon>
        <taxon>Ophiocordycipitaceae</taxon>
        <taxon>Purpureocillium</taxon>
    </lineage>
</organism>
<gene>
    <name evidence="3" type="ORF">Purlil1_6226</name>
</gene>
<comment type="caution">
    <text evidence="3">The sequence shown here is derived from an EMBL/GenBank/DDBJ whole genome shotgun (WGS) entry which is preliminary data.</text>
</comment>
<dbReference type="Pfam" id="PF24537">
    <property type="entry name" value="zf-C2H2_fungi"/>
    <property type="match status" value="1"/>
</dbReference>
<feature type="compositionally biased region" description="Polar residues" evidence="1">
    <location>
        <begin position="151"/>
        <end position="167"/>
    </location>
</feature>
<feature type="domain" description="C2H2-type zinc finger ascomycetes" evidence="2">
    <location>
        <begin position="360"/>
        <end position="387"/>
    </location>
</feature>